<dbReference type="EMBL" id="MDJD01000043">
    <property type="protein sequence ID" value="OEK08021.1"/>
    <property type="molecule type" value="Genomic_DNA"/>
</dbReference>
<dbReference type="AlphaFoldDB" id="A0A1E5T9I1"/>
<dbReference type="Proteomes" id="UP000095713">
    <property type="component" value="Unassembled WGS sequence"/>
</dbReference>
<accession>A0A1E5T9I1</accession>
<reference evidence="1 2" key="1">
    <citation type="submission" date="2016-05" db="EMBL/GenBank/DDBJ databases">
        <title>Draft Genome Sequence of Algibacter sp. Strain SK-16 Isolated from the Surface Water of Aburatsubo Inlet.</title>
        <authorList>
            <person name="Wong S.-K."/>
            <person name="Yoshizawa S."/>
            <person name="Nakajima Y."/>
            <person name="Ogura Y."/>
            <person name="Tetsuya H."/>
            <person name="Hamasaki K."/>
        </authorList>
    </citation>
    <scope>NUCLEOTIDE SEQUENCE [LARGE SCALE GENOMIC DNA]</scope>
    <source>
        <strain evidence="1 2">SK-16</strain>
    </source>
</reference>
<sequence>MACESQAKQHMGPNEKKFKDIPNTIITYKKNDGYAYYLSSSRSHFEAMEIYINDIPFKKYYNGDNSAVMHPINDYILQSGTQTVRIKYISESGMPFRVDFSSAMDIMTLKIGQEFSLGKRHTIYETPTITNRDNPDYQDFAGTGLMVFEDQFTFEAKVPYHFTGWTESQDLTKLKPKQLEKEIVEAYQNVINIFKNKDRETLFDLLYQLEFEKTQSKYFDDKLFYKFSVEGHDFVLENPSVKFYPLENYEVKIYGQGKIVTLESTTDKGESPMRFEAVFTNKRTGKKFEGISDIRILFHKPKDSSTLVPIR</sequence>
<keyword evidence="2" id="KW-1185">Reference proteome</keyword>
<protein>
    <submittedName>
        <fullName evidence="1">Uncharacterized protein</fullName>
    </submittedName>
</protein>
<gene>
    <name evidence="1" type="ORF">A8C32_16325</name>
</gene>
<dbReference type="STRING" id="1849968.A8C32_16325"/>
<name>A0A1E5T9I1_9FLAO</name>
<evidence type="ECO:0000313" key="1">
    <source>
        <dbReference type="EMBL" id="OEK08021.1"/>
    </source>
</evidence>
<proteinExistence type="predicted"/>
<organism evidence="1 2">
    <name type="scientific">Flavivirga aquatica</name>
    <dbReference type="NCBI Taxonomy" id="1849968"/>
    <lineage>
        <taxon>Bacteria</taxon>
        <taxon>Pseudomonadati</taxon>
        <taxon>Bacteroidota</taxon>
        <taxon>Flavobacteriia</taxon>
        <taxon>Flavobacteriales</taxon>
        <taxon>Flavobacteriaceae</taxon>
        <taxon>Flavivirga</taxon>
    </lineage>
</organism>
<evidence type="ECO:0000313" key="2">
    <source>
        <dbReference type="Proteomes" id="UP000095713"/>
    </source>
</evidence>
<comment type="caution">
    <text evidence="1">The sequence shown here is derived from an EMBL/GenBank/DDBJ whole genome shotgun (WGS) entry which is preliminary data.</text>
</comment>